<dbReference type="EMBL" id="OUNR01000001">
    <property type="protein sequence ID" value="SPP63337.1"/>
    <property type="molecule type" value="Genomic_DNA"/>
</dbReference>
<name>A0A330L1Z0_9BACT</name>
<organism evidence="1 2">
    <name type="scientific">Nitrospira lenta</name>
    <dbReference type="NCBI Taxonomy" id="1436998"/>
    <lineage>
        <taxon>Bacteria</taxon>
        <taxon>Pseudomonadati</taxon>
        <taxon>Nitrospirota</taxon>
        <taxon>Nitrospiria</taxon>
        <taxon>Nitrospirales</taxon>
        <taxon>Nitrospiraceae</taxon>
        <taxon>Nitrospira</taxon>
    </lineage>
</organism>
<proteinExistence type="predicted"/>
<evidence type="ECO:0000313" key="1">
    <source>
        <dbReference type="EMBL" id="SPP63337.1"/>
    </source>
</evidence>
<keyword evidence="2" id="KW-1185">Reference proteome</keyword>
<protein>
    <submittedName>
        <fullName evidence="1">Uncharacterized protein</fullName>
    </submittedName>
</protein>
<accession>A0A330L1Z0</accession>
<evidence type="ECO:0000313" key="2">
    <source>
        <dbReference type="Proteomes" id="UP000248168"/>
    </source>
</evidence>
<dbReference type="InParanoid" id="A0A330L1Z0"/>
<dbReference type="AlphaFoldDB" id="A0A330L1Z0"/>
<dbReference type="Proteomes" id="UP000248168">
    <property type="component" value="Unassembled WGS sequence"/>
</dbReference>
<gene>
    <name evidence="1" type="ORF">NITLEN_10423</name>
</gene>
<sequence>MIKHLLGWNWLHLPLGDLSMTTLGFPQPGLLDIRVSRAIEFTDQHLQQLGLVLETQRPDLCFDLGNIAGHSDLQVHNSIPHFLYEEDSTQQVERCQTMAQAYLKQTILLPDHPNKRVVVWFSPARIERAPPLM</sequence>
<reference evidence="2" key="1">
    <citation type="submission" date="2018-04" db="EMBL/GenBank/DDBJ databases">
        <authorList>
            <person name="Lucker S."/>
            <person name="Sakoula D."/>
        </authorList>
    </citation>
    <scope>NUCLEOTIDE SEQUENCE [LARGE SCALE GENOMIC DNA]</scope>
</reference>